<reference evidence="1 2" key="1">
    <citation type="journal article" date="2024" name="G3 (Bethesda)">
        <title>Genome assembly of Hibiscus sabdariffa L. provides insights into metabolisms of medicinal natural products.</title>
        <authorList>
            <person name="Kim T."/>
        </authorList>
    </citation>
    <scope>NUCLEOTIDE SEQUENCE [LARGE SCALE GENOMIC DNA]</scope>
    <source>
        <strain evidence="1">TK-2024</strain>
        <tissue evidence="1">Old leaves</tissue>
    </source>
</reference>
<sequence length="89" mass="9935">MSWQKRAFVSHQYNMSDTFYTLSPQRLSGNLHCSCGLDRKASIAPVARTGRRYATLSEHTESDSMRSVAMGCHIMDYGRVSINGCGPFV</sequence>
<gene>
    <name evidence="1" type="ORF">V6N12_029417</name>
</gene>
<dbReference type="EMBL" id="JBBPBM010000041">
    <property type="protein sequence ID" value="KAK8524552.1"/>
    <property type="molecule type" value="Genomic_DNA"/>
</dbReference>
<evidence type="ECO:0000313" key="1">
    <source>
        <dbReference type="EMBL" id="KAK8524552.1"/>
    </source>
</evidence>
<proteinExistence type="predicted"/>
<accession>A0ABR2CW36</accession>
<comment type="caution">
    <text evidence="1">The sequence shown here is derived from an EMBL/GenBank/DDBJ whole genome shotgun (WGS) entry which is preliminary data.</text>
</comment>
<dbReference type="Proteomes" id="UP001472677">
    <property type="component" value="Unassembled WGS sequence"/>
</dbReference>
<protein>
    <submittedName>
        <fullName evidence="1">Uncharacterized protein</fullName>
    </submittedName>
</protein>
<evidence type="ECO:0000313" key="2">
    <source>
        <dbReference type="Proteomes" id="UP001472677"/>
    </source>
</evidence>
<name>A0ABR2CW36_9ROSI</name>
<keyword evidence="2" id="KW-1185">Reference proteome</keyword>
<organism evidence="1 2">
    <name type="scientific">Hibiscus sabdariffa</name>
    <name type="common">roselle</name>
    <dbReference type="NCBI Taxonomy" id="183260"/>
    <lineage>
        <taxon>Eukaryota</taxon>
        <taxon>Viridiplantae</taxon>
        <taxon>Streptophyta</taxon>
        <taxon>Embryophyta</taxon>
        <taxon>Tracheophyta</taxon>
        <taxon>Spermatophyta</taxon>
        <taxon>Magnoliopsida</taxon>
        <taxon>eudicotyledons</taxon>
        <taxon>Gunneridae</taxon>
        <taxon>Pentapetalae</taxon>
        <taxon>rosids</taxon>
        <taxon>malvids</taxon>
        <taxon>Malvales</taxon>
        <taxon>Malvaceae</taxon>
        <taxon>Malvoideae</taxon>
        <taxon>Hibiscus</taxon>
    </lineage>
</organism>